<dbReference type="PANTHER" id="PTHR10039">
    <property type="entry name" value="AMELOGENIN"/>
    <property type="match status" value="1"/>
</dbReference>
<dbReference type="Gene3D" id="3.40.50.300">
    <property type="entry name" value="P-loop containing nucleotide triphosphate hydrolases"/>
    <property type="match status" value="1"/>
</dbReference>
<dbReference type="InterPro" id="IPR036770">
    <property type="entry name" value="Ankyrin_rpt-contain_sf"/>
</dbReference>
<dbReference type="InterPro" id="IPR056884">
    <property type="entry name" value="NPHP3-like_N"/>
</dbReference>
<feature type="non-terminal residue" evidence="4">
    <location>
        <position position="834"/>
    </location>
</feature>
<keyword evidence="2" id="KW-0040">ANK repeat</keyword>
<dbReference type="AlphaFoldDB" id="A0A165ZQD6"/>
<feature type="repeat" description="ANK" evidence="2">
    <location>
        <begin position="711"/>
        <end position="743"/>
    </location>
</feature>
<feature type="domain" description="Nephrocystin 3-like N-terminal" evidence="3">
    <location>
        <begin position="234"/>
        <end position="399"/>
    </location>
</feature>
<keyword evidence="1" id="KW-0677">Repeat</keyword>
<evidence type="ECO:0000256" key="2">
    <source>
        <dbReference type="PROSITE-ProRule" id="PRU00023"/>
    </source>
</evidence>
<feature type="repeat" description="ANK" evidence="2">
    <location>
        <begin position="748"/>
        <end position="776"/>
    </location>
</feature>
<sequence length="834" mass="92503">MLQEIGSKRAGEALISDRPLKIQRPRPGTSMLRAMSLDLQLSDDVAKPSKFTNPDHFAVLYIDEVPVPTVGNHTFMPAPRWPSFDFDIASAVKIAIFRSGEIEKNIVVAQYQGQGRDFMARDTRYELTDGSGSPMDLCLSVNVHLMSHPPDCDSAREGQTFNTVGTSGPVNNVGGDLVVHGDYNVYQEPKSAIQTSARVEGIQDVQMEENIEKWMDAPDTSPNFNAARKKHTPDTGSWFLEGSEFTRWKEYPDILLWLNGGPGCGKTVLCAAAIQAIIDFCDSKASTGYAYFFFDGRSAEAALLVHDKFMRSIVMQLAHRCDGIPVALAEMYRKCDKGFRRPPIDLLEATFLRILDSFNDVYIAIDSLDECSERPEVILWIQSMASKASGKLHMVMSSRPESEIMQGLRELSQLKEICISGHQTEPDIRSFLNTRLSQRDAAKWTNAQKDMIKEALTDGADGMFRWVALQADRLIKCASLQDLKQRLKSLPQDLNESYARTLSESPDPGNLKKLLQWLAYSTRAMTIEEIAEVAVVDFGDDESMLPVYDADRRFADPDHVFTLCYGLITEVEDQMNRTDPRLERIKLAHYSVKEYLISSHILSGAAAGFRTDEQLSHSIIAQTSLAYLLHFDKPGALSVESVPSFPLAQYAAEHWVAHCHRAGSDQGNTAVLQQLQLNFFEPSPSYAIHNCLFVYDKEDYGDFGFFRRAEDLPSPFYYACRSGLTTVAAHLISQGADVNGNHEYLGPPLTVASDQGHLKTIQLLLVHGADVDAVGGEYSGTALQEAASRGRIEIVELLLAHSADVNAAEGRWEKTALLGSSENGHLAVVELLLA</sequence>
<reference evidence="4" key="1">
    <citation type="journal article" date="2016" name="Mol. Biol. Evol.">
        <title>Comparative Genomics of Early-Diverging Mushroom-Forming Fungi Provides Insights into the Origins of Lignocellulose Decay Capabilities.</title>
        <authorList>
            <person name="Nagy L.G."/>
            <person name="Riley R."/>
            <person name="Tritt A."/>
            <person name="Adam C."/>
            <person name="Daum C."/>
            <person name="Floudas D."/>
            <person name="Sun H."/>
            <person name="Yadav J.S."/>
            <person name="Pangilinan J."/>
            <person name="Larsson K.H."/>
            <person name="Matsuura K."/>
            <person name="Barry K."/>
            <person name="Labutti K."/>
            <person name="Kuo R."/>
            <person name="Ohm R.A."/>
            <person name="Bhattacharya S.S."/>
            <person name="Shirouzu T."/>
            <person name="Yoshinaga Y."/>
            <person name="Martin F.M."/>
            <person name="Grigoriev I.V."/>
            <person name="Hibbett D.S."/>
        </authorList>
    </citation>
    <scope>NUCLEOTIDE SEQUENCE [LARGE SCALE GENOMIC DNA]</scope>
    <source>
        <strain evidence="4">CBS 109695</strain>
    </source>
</reference>
<dbReference type="EMBL" id="KV417673">
    <property type="protein sequence ID" value="KZP10818.1"/>
    <property type="molecule type" value="Genomic_DNA"/>
</dbReference>
<dbReference type="SUPFAM" id="SSF48403">
    <property type="entry name" value="Ankyrin repeat"/>
    <property type="match status" value="1"/>
</dbReference>
<gene>
    <name evidence="4" type="ORF">FIBSPDRAFT_800857</name>
</gene>
<dbReference type="PROSITE" id="PS50297">
    <property type="entry name" value="ANK_REP_REGION"/>
    <property type="match status" value="2"/>
</dbReference>
<dbReference type="Pfam" id="PF24883">
    <property type="entry name" value="NPHP3_N"/>
    <property type="match status" value="1"/>
</dbReference>
<evidence type="ECO:0000313" key="4">
    <source>
        <dbReference type="EMBL" id="KZP10818.1"/>
    </source>
</evidence>
<dbReference type="Pfam" id="PF12796">
    <property type="entry name" value="Ank_2"/>
    <property type="match status" value="1"/>
</dbReference>
<dbReference type="OrthoDB" id="194358at2759"/>
<evidence type="ECO:0000259" key="3">
    <source>
        <dbReference type="Pfam" id="PF24883"/>
    </source>
</evidence>
<dbReference type="Gene3D" id="1.25.40.20">
    <property type="entry name" value="Ankyrin repeat-containing domain"/>
    <property type="match status" value="1"/>
</dbReference>
<proteinExistence type="predicted"/>
<dbReference type="InterPro" id="IPR027417">
    <property type="entry name" value="P-loop_NTPase"/>
</dbReference>
<evidence type="ECO:0000256" key="1">
    <source>
        <dbReference type="ARBA" id="ARBA00022737"/>
    </source>
</evidence>
<dbReference type="PROSITE" id="PS50088">
    <property type="entry name" value="ANK_REPEAT"/>
    <property type="match status" value="3"/>
</dbReference>
<feature type="repeat" description="ANK" evidence="2">
    <location>
        <begin position="778"/>
        <end position="810"/>
    </location>
</feature>
<dbReference type="InterPro" id="IPR002110">
    <property type="entry name" value="Ankyrin_rpt"/>
</dbReference>
<dbReference type="SUPFAM" id="SSF52540">
    <property type="entry name" value="P-loop containing nucleoside triphosphate hydrolases"/>
    <property type="match status" value="1"/>
</dbReference>
<dbReference type="PANTHER" id="PTHR10039:SF16">
    <property type="entry name" value="GPI INOSITOL-DEACYLASE"/>
    <property type="match status" value="1"/>
</dbReference>
<organism evidence="4">
    <name type="scientific">Athelia psychrophila</name>
    <dbReference type="NCBI Taxonomy" id="1759441"/>
    <lineage>
        <taxon>Eukaryota</taxon>
        <taxon>Fungi</taxon>
        <taxon>Dikarya</taxon>
        <taxon>Basidiomycota</taxon>
        <taxon>Agaricomycotina</taxon>
        <taxon>Agaricomycetes</taxon>
        <taxon>Agaricomycetidae</taxon>
        <taxon>Atheliales</taxon>
        <taxon>Atheliaceae</taxon>
        <taxon>Athelia</taxon>
    </lineage>
</organism>
<dbReference type="SMART" id="SM00248">
    <property type="entry name" value="ANK"/>
    <property type="match status" value="3"/>
</dbReference>
<protein>
    <submittedName>
        <fullName evidence="4">Ankyrin</fullName>
    </submittedName>
</protein>
<dbReference type="STRING" id="436010.A0A165ZQD6"/>
<accession>A0A165ZQD6</accession>
<name>A0A165ZQD6_9AGAM</name>